<dbReference type="InterPro" id="IPR015341">
    <property type="entry name" value="Glyco_hydro_38_cen"/>
</dbReference>
<dbReference type="Gene3D" id="1.20.1270.50">
    <property type="entry name" value="Glycoside hydrolase family 38, central domain"/>
    <property type="match status" value="2"/>
</dbReference>
<dbReference type="PANTHER" id="PTHR11607">
    <property type="entry name" value="ALPHA-MANNOSIDASE"/>
    <property type="match status" value="1"/>
</dbReference>
<evidence type="ECO:0000256" key="1">
    <source>
        <dbReference type="ARBA" id="ARBA00022801"/>
    </source>
</evidence>
<dbReference type="SMART" id="SM00872">
    <property type="entry name" value="Alpha-mann_mid"/>
    <property type="match status" value="1"/>
</dbReference>
<evidence type="ECO:0000259" key="2">
    <source>
        <dbReference type="SMART" id="SM00872"/>
    </source>
</evidence>
<organism evidence="3 4">
    <name type="scientific">Thlaspi arvense</name>
    <name type="common">Field penny-cress</name>
    <dbReference type="NCBI Taxonomy" id="13288"/>
    <lineage>
        <taxon>Eukaryota</taxon>
        <taxon>Viridiplantae</taxon>
        <taxon>Streptophyta</taxon>
        <taxon>Embryophyta</taxon>
        <taxon>Tracheophyta</taxon>
        <taxon>Spermatophyta</taxon>
        <taxon>Magnoliopsida</taxon>
        <taxon>eudicotyledons</taxon>
        <taxon>Gunneridae</taxon>
        <taxon>Pentapetalae</taxon>
        <taxon>rosids</taxon>
        <taxon>malvids</taxon>
        <taxon>Brassicales</taxon>
        <taxon>Brassicaceae</taxon>
        <taxon>Thlaspideae</taxon>
        <taxon>Thlaspi</taxon>
    </lineage>
</organism>
<name>A0AAU9S735_THLAR</name>
<dbReference type="Pfam" id="PF09261">
    <property type="entry name" value="Alpha-mann_mid"/>
    <property type="match status" value="1"/>
</dbReference>
<protein>
    <recommendedName>
        <fullName evidence="2">Glycoside hydrolase family 38 central domain-containing protein</fullName>
    </recommendedName>
</protein>
<reference evidence="3 4" key="1">
    <citation type="submission" date="2022-03" db="EMBL/GenBank/DDBJ databases">
        <authorList>
            <person name="Nunn A."/>
            <person name="Chopra R."/>
            <person name="Nunn A."/>
            <person name="Contreras Garrido A."/>
        </authorList>
    </citation>
    <scope>NUCLEOTIDE SEQUENCE [LARGE SCALE GENOMIC DNA]</scope>
</reference>
<dbReference type="EMBL" id="OU466860">
    <property type="protein sequence ID" value="CAH2061242.1"/>
    <property type="molecule type" value="Genomic_DNA"/>
</dbReference>
<dbReference type="PANTHER" id="PTHR11607:SF3">
    <property type="entry name" value="LYSOSOMAL ALPHA-MANNOSIDASE"/>
    <property type="match status" value="1"/>
</dbReference>
<keyword evidence="1" id="KW-0378">Hydrolase</keyword>
<dbReference type="SUPFAM" id="SSF88688">
    <property type="entry name" value="Families 57/38 glycoside transferase middle domain"/>
    <property type="match status" value="1"/>
</dbReference>
<sequence>MVWIFTSRPALKRYVRVMSAYYLAARQLEFFKGRNVLAIAQHHDAISATSKQHVADDYAKRQTIGDVEAIYQIVVSILAGWKRVDIVRLPVSRSSSCSWKGHEVESQLIPFTDEYAALRNYHVETYLGHTPTQMPKYWLVFWVFVPPAKKTGGYSSK</sequence>
<dbReference type="InterPro" id="IPR050843">
    <property type="entry name" value="Glycosyl_Hydrlase_38"/>
</dbReference>
<dbReference type="AlphaFoldDB" id="A0AAU9S735"/>
<evidence type="ECO:0000313" key="3">
    <source>
        <dbReference type="EMBL" id="CAH2061242.1"/>
    </source>
</evidence>
<feature type="domain" description="Glycoside hydrolase family 38 central" evidence="2">
    <location>
        <begin position="1"/>
        <end position="62"/>
    </location>
</feature>
<proteinExistence type="predicted"/>
<dbReference type="InterPro" id="IPR037094">
    <property type="entry name" value="Glyco_hydro_38_cen_sf"/>
</dbReference>
<gene>
    <name evidence="3" type="ORF">TAV2_LOCUS14866</name>
</gene>
<keyword evidence="4" id="KW-1185">Reference proteome</keyword>
<dbReference type="InterPro" id="IPR028995">
    <property type="entry name" value="Glyco_hydro_57/38_cen_sf"/>
</dbReference>
<evidence type="ECO:0000313" key="4">
    <source>
        <dbReference type="Proteomes" id="UP000836841"/>
    </source>
</evidence>
<dbReference type="GO" id="GO:0004559">
    <property type="term" value="F:alpha-mannosidase activity"/>
    <property type="evidence" value="ECO:0007669"/>
    <property type="project" value="InterPro"/>
</dbReference>
<dbReference type="Proteomes" id="UP000836841">
    <property type="component" value="Chromosome 4"/>
</dbReference>
<accession>A0AAU9S735</accession>
<dbReference type="GO" id="GO:0006013">
    <property type="term" value="P:mannose metabolic process"/>
    <property type="evidence" value="ECO:0007669"/>
    <property type="project" value="InterPro"/>
</dbReference>